<dbReference type="Proteomes" id="UP001141259">
    <property type="component" value="Unassembled WGS sequence"/>
</dbReference>
<keyword evidence="1" id="KW-0732">Signal</keyword>
<dbReference type="AlphaFoldDB" id="A0A9X3AFA8"/>
<accession>A0A9X3AFA8</accession>
<evidence type="ECO:0000256" key="1">
    <source>
        <dbReference type="SAM" id="SignalP"/>
    </source>
</evidence>
<name>A0A9X3AFA8_9PSEU</name>
<reference evidence="2" key="1">
    <citation type="submission" date="2022-08" db="EMBL/GenBank/DDBJ databases">
        <authorList>
            <person name="Tistechok S."/>
            <person name="Samborskyy M."/>
            <person name="Roman I."/>
        </authorList>
    </citation>
    <scope>NUCLEOTIDE SEQUENCE</scope>
    <source>
        <strain evidence="2">DSM 103496</strain>
    </source>
</reference>
<feature type="signal peptide" evidence="1">
    <location>
        <begin position="1"/>
        <end position="27"/>
    </location>
</feature>
<gene>
    <name evidence="2" type="ORF">NZH93_08885</name>
</gene>
<feature type="chain" id="PRO_5040765307" description="AttH domain-containing protein" evidence="1">
    <location>
        <begin position="28"/>
        <end position="353"/>
    </location>
</feature>
<sequence>MRSRHKAVAALIAAVALSLSTWTSAQADLVPPPTDITGSDTTWVPGHLPQPLLDDVAHPGSATEWWYVHLMEPGTARTFIALFFTAPLPVTTMFYYPDNGQKLVLPVVATPTIASTTTPSAVNSAGGITYDRARGEYHFVFHANGYDIDAWLSRPTPGVTGGPIRYDGGQEMYWTSPVATSHPTGHIRTPDGRTTDLAGWRGYHDHNWGSFNVLDQRYSGWEWGVSHEPDGSATVLGGVVKGNGVWQGVIAHADDDGVVGCMATMRLYDWQVAGTFSYPAYENASCPDGAARRFVPGGLDPTPLPGLNHTFHVTEPFVLDVGLLALPESVGETVPGSIGLIEHIRTLPPRLGG</sequence>
<dbReference type="RefSeq" id="WP_259622483.1">
    <property type="nucleotide sequence ID" value="NZ_JANYMP010000003.1"/>
</dbReference>
<proteinExistence type="predicted"/>
<protein>
    <recommendedName>
        <fullName evidence="4">AttH domain-containing protein</fullName>
    </recommendedName>
</protein>
<keyword evidence="3" id="KW-1185">Reference proteome</keyword>
<organism evidence="2 3">
    <name type="scientific">Umezawaea endophytica</name>
    <dbReference type="NCBI Taxonomy" id="1654476"/>
    <lineage>
        <taxon>Bacteria</taxon>
        <taxon>Bacillati</taxon>
        <taxon>Actinomycetota</taxon>
        <taxon>Actinomycetes</taxon>
        <taxon>Pseudonocardiales</taxon>
        <taxon>Pseudonocardiaceae</taxon>
        <taxon>Umezawaea</taxon>
    </lineage>
</organism>
<dbReference type="SUPFAM" id="SSF159245">
    <property type="entry name" value="AttH-like"/>
    <property type="match status" value="1"/>
</dbReference>
<evidence type="ECO:0008006" key="4">
    <source>
        <dbReference type="Google" id="ProtNLM"/>
    </source>
</evidence>
<comment type="caution">
    <text evidence="2">The sequence shown here is derived from an EMBL/GenBank/DDBJ whole genome shotgun (WGS) entry which is preliminary data.</text>
</comment>
<evidence type="ECO:0000313" key="3">
    <source>
        <dbReference type="Proteomes" id="UP001141259"/>
    </source>
</evidence>
<dbReference type="EMBL" id="JANYMP010000003">
    <property type="protein sequence ID" value="MCS7476970.1"/>
    <property type="molecule type" value="Genomic_DNA"/>
</dbReference>
<evidence type="ECO:0000313" key="2">
    <source>
        <dbReference type="EMBL" id="MCS7476970.1"/>
    </source>
</evidence>